<proteinExistence type="predicted"/>
<keyword evidence="1" id="KW-0472">Membrane</keyword>
<feature type="transmembrane region" description="Helical" evidence="1">
    <location>
        <begin position="7"/>
        <end position="29"/>
    </location>
</feature>
<feature type="transmembrane region" description="Helical" evidence="1">
    <location>
        <begin position="66"/>
        <end position="82"/>
    </location>
</feature>
<feature type="transmembrane region" description="Helical" evidence="1">
    <location>
        <begin position="35"/>
        <end position="54"/>
    </location>
</feature>
<dbReference type="AlphaFoldDB" id="A0A1M5DUF1"/>
<organism evidence="3 4">
    <name type="scientific">Kaistia soli DSM 19436</name>
    <dbReference type="NCBI Taxonomy" id="1122133"/>
    <lineage>
        <taxon>Bacteria</taxon>
        <taxon>Pseudomonadati</taxon>
        <taxon>Pseudomonadota</taxon>
        <taxon>Alphaproteobacteria</taxon>
        <taxon>Hyphomicrobiales</taxon>
        <taxon>Kaistiaceae</taxon>
        <taxon>Kaistia</taxon>
    </lineage>
</organism>
<evidence type="ECO:0000313" key="3">
    <source>
        <dbReference type="EMBL" id="SHF70546.1"/>
    </source>
</evidence>
<dbReference type="OrthoDB" id="274718at2"/>
<keyword evidence="1" id="KW-1133">Transmembrane helix</keyword>
<accession>A0A1M5DUF1</accession>
<name>A0A1M5DUF1_9HYPH</name>
<keyword evidence="4" id="KW-1185">Reference proteome</keyword>
<gene>
    <name evidence="3" type="ORF">SAMN02745157_2800</name>
</gene>
<dbReference type="EMBL" id="FQUP01000002">
    <property type="protein sequence ID" value="SHF70546.1"/>
    <property type="molecule type" value="Genomic_DNA"/>
</dbReference>
<sequence length="342" mass="37967">MIVLRALGRLLMALAILLTGAWVGLALWFQLPFGQLAVVVAIVVWSIFVVAIVLNELVKPTWRSRIVYGLAFLAVLAWWSTLHPSNDRDWADAVANGVTGTVEGNIATLQNVRDFDWRSEIEFTPRWDTRHYDLDKLSSVDLFLAYWDGPALAHVIVSFGFDNGDHVAFSAEIRPEAQETFSALGGFFREFELVLIGADERDVVKLRTNVRGEDVYLYPLSMPKAAMRQLFLSYVDLGNDLAAKPRFYNSLTANCTTVVFRLIRALDPGLPLDWRILISGYLPGYIFDHQDHPPGMTLDQFRSAAAISERARATGAALDFSTRIRLPAPPVPPPGDAAAPAP</sequence>
<evidence type="ECO:0000259" key="2">
    <source>
        <dbReference type="Pfam" id="PF13387"/>
    </source>
</evidence>
<keyword evidence="1" id="KW-0812">Transmembrane</keyword>
<feature type="domain" description="Lnb N-terminal periplasmic" evidence="2">
    <location>
        <begin position="124"/>
        <end position="279"/>
    </location>
</feature>
<reference evidence="3 4" key="1">
    <citation type="submission" date="2016-11" db="EMBL/GenBank/DDBJ databases">
        <authorList>
            <person name="Jaros S."/>
            <person name="Januszkiewicz K."/>
            <person name="Wedrychowicz H."/>
        </authorList>
    </citation>
    <scope>NUCLEOTIDE SEQUENCE [LARGE SCALE GENOMIC DNA]</scope>
    <source>
        <strain evidence="3 4">DSM 19436</strain>
    </source>
</reference>
<dbReference type="Pfam" id="PF13387">
    <property type="entry name" value="Lnb_N"/>
    <property type="match status" value="1"/>
</dbReference>
<evidence type="ECO:0000256" key="1">
    <source>
        <dbReference type="SAM" id="Phobius"/>
    </source>
</evidence>
<evidence type="ECO:0000313" key="4">
    <source>
        <dbReference type="Proteomes" id="UP000184485"/>
    </source>
</evidence>
<dbReference type="STRING" id="1122133.SAMN02745157_2800"/>
<dbReference type="InterPro" id="IPR025178">
    <property type="entry name" value="Lnb_N"/>
</dbReference>
<dbReference type="Proteomes" id="UP000184485">
    <property type="component" value="Unassembled WGS sequence"/>
</dbReference>
<protein>
    <recommendedName>
        <fullName evidence="2">Lnb N-terminal periplasmic domain-containing protein</fullName>
    </recommendedName>
</protein>
<dbReference type="RefSeq" id="WP_073053657.1">
    <property type="nucleotide sequence ID" value="NZ_FQUP01000002.1"/>
</dbReference>